<dbReference type="EMBL" id="ML992667">
    <property type="protein sequence ID" value="KAF2214911.1"/>
    <property type="molecule type" value="Genomic_DNA"/>
</dbReference>
<evidence type="ECO:0000256" key="2">
    <source>
        <dbReference type="SAM" id="Phobius"/>
    </source>
</evidence>
<accession>A0A6A6FND5</accession>
<feature type="compositionally biased region" description="Polar residues" evidence="1">
    <location>
        <begin position="150"/>
        <end position="160"/>
    </location>
</feature>
<evidence type="ECO:0000256" key="1">
    <source>
        <dbReference type="SAM" id="MobiDB-lite"/>
    </source>
</evidence>
<name>A0A6A6FND5_9PEZI</name>
<dbReference type="OrthoDB" id="3647252at2759"/>
<reference evidence="3" key="1">
    <citation type="journal article" date="2020" name="Stud. Mycol.">
        <title>101 Dothideomycetes genomes: a test case for predicting lifestyles and emergence of pathogens.</title>
        <authorList>
            <person name="Haridas S."/>
            <person name="Albert R."/>
            <person name="Binder M."/>
            <person name="Bloem J."/>
            <person name="Labutti K."/>
            <person name="Salamov A."/>
            <person name="Andreopoulos B."/>
            <person name="Baker S."/>
            <person name="Barry K."/>
            <person name="Bills G."/>
            <person name="Bluhm B."/>
            <person name="Cannon C."/>
            <person name="Castanera R."/>
            <person name="Culley D."/>
            <person name="Daum C."/>
            <person name="Ezra D."/>
            <person name="Gonzalez J."/>
            <person name="Henrissat B."/>
            <person name="Kuo A."/>
            <person name="Liang C."/>
            <person name="Lipzen A."/>
            <person name="Lutzoni F."/>
            <person name="Magnuson J."/>
            <person name="Mondo S."/>
            <person name="Nolan M."/>
            <person name="Ohm R."/>
            <person name="Pangilinan J."/>
            <person name="Park H.-J."/>
            <person name="Ramirez L."/>
            <person name="Alfaro M."/>
            <person name="Sun H."/>
            <person name="Tritt A."/>
            <person name="Yoshinaga Y."/>
            <person name="Zwiers L.-H."/>
            <person name="Turgeon B."/>
            <person name="Goodwin S."/>
            <person name="Spatafora J."/>
            <person name="Crous P."/>
            <person name="Grigoriev I."/>
        </authorList>
    </citation>
    <scope>NUCLEOTIDE SEQUENCE</scope>
    <source>
        <strain evidence="3">SCOH1-5</strain>
    </source>
</reference>
<feature type="compositionally biased region" description="Basic and acidic residues" evidence="1">
    <location>
        <begin position="435"/>
        <end position="447"/>
    </location>
</feature>
<keyword evidence="4" id="KW-1185">Reference proteome</keyword>
<feature type="region of interest" description="Disordered" evidence="1">
    <location>
        <begin position="405"/>
        <end position="470"/>
    </location>
</feature>
<gene>
    <name evidence="3" type="ORF">CERZMDRAFT_82804</name>
</gene>
<sequence length="802" mass="86613">MDTTAFEAPSHDRDKRLTLPDLVLRVDNDLTEPVSATLTAVHLTAYFGLVITASCVLVVAYCFTLTWLALLWLQTHLLLLQARLLRLTIGKPLTAQYLRRAEEDQNEEVGIAESLTEPSTTEKGLQPLAENFVPEQATKPLNHKAGPGNTAEQTPVDQPATKATTVAPVLPSRANPLRVNAANLHEARGFARSIKQGSKRDRDLYQRSLAARSNDVEQPTYTTVPVAPTPSPLNDVPNGSCSSADFVPPHKRKTMEAEARRAAAAATKTAGDNDDSEHTGTLSAPHMGGGNDSLDAENSPDATKEESGDASAEPSILPATLAGNDPVEQLEAGDGGTATMSGQISPMEEVVQAVRRHLYADALSYNADSWQPKASEGLLIDIDPSIAKFEDTAQSGPKAFRSLFGIESGSRTHPSDDSTPRARSPSLDELFGPKLDVKAMSDEDGHHWGLPSSSASTSVDRAPPGLGPALRHRQDSFAALLRGPTAGFKQSQDGNDDESPITEIWSPQSGSAASPTEPSTDGHDTATEAQSDDVFPSSSSNDGSGNLLDLSSDLSSIIQDDPSFNEAEPDKSQALPVQPIAPSSDGNNEQANEEREAICDDPAELSKKATRKARQEARLLLKRKWVERDVIRSRLASTRSLDDVQQLTAATAAYMAQRDVLASHMHSGTLNALDAEWFPHFTPIGLLRPRVTPDGVQQMREDVKREMAATAAEEARLNPPPPPPTPIEKATESLRGALDLRSHALAYRVTPDRGLTPAKWKETADKKLDRATNYYNVKRQNLLNLYTDAALRAEAEQKYPQL</sequence>
<feature type="region of interest" description="Disordered" evidence="1">
    <location>
        <begin position="139"/>
        <end position="160"/>
    </location>
</feature>
<keyword evidence="2" id="KW-1133">Transmembrane helix</keyword>
<feature type="region of interest" description="Disordered" evidence="1">
    <location>
        <begin position="210"/>
        <end position="343"/>
    </location>
</feature>
<organism evidence="3 4">
    <name type="scientific">Cercospora zeae-maydis SCOH1-5</name>
    <dbReference type="NCBI Taxonomy" id="717836"/>
    <lineage>
        <taxon>Eukaryota</taxon>
        <taxon>Fungi</taxon>
        <taxon>Dikarya</taxon>
        <taxon>Ascomycota</taxon>
        <taxon>Pezizomycotina</taxon>
        <taxon>Dothideomycetes</taxon>
        <taxon>Dothideomycetidae</taxon>
        <taxon>Mycosphaerellales</taxon>
        <taxon>Mycosphaerellaceae</taxon>
        <taxon>Cercospora</taxon>
    </lineage>
</organism>
<dbReference type="AlphaFoldDB" id="A0A6A6FND5"/>
<feature type="transmembrane region" description="Helical" evidence="2">
    <location>
        <begin position="45"/>
        <end position="73"/>
    </location>
</feature>
<keyword evidence="2" id="KW-0472">Membrane</keyword>
<keyword evidence="2" id="KW-0812">Transmembrane</keyword>
<dbReference type="Proteomes" id="UP000799539">
    <property type="component" value="Unassembled WGS sequence"/>
</dbReference>
<feature type="region of interest" description="Disordered" evidence="1">
    <location>
        <begin position="486"/>
        <end position="610"/>
    </location>
</feature>
<evidence type="ECO:0000313" key="3">
    <source>
        <dbReference type="EMBL" id="KAF2214911.1"/>
    </source>
</evidence>
<feature type="compositionally biased region" description="Polar residues" evidence="1">
    <location>
        <begin position="505"/>
        <end position="519"/>
    </location>
</feature>
<proteinExistence type="predicted"/>
<evidence type="ECO:0000313" key="4">
    <source>
        <dbReference type="Proteomes" id="UP000799539"/>
    </source>
</evidence>
<feature type="compositionally biased region" description="Low complexity" evidence="1">
    <location>
        <begin position="537"/>
        <end position="556"/>
    </location>
</feature>
<protein>
    <submittedName>
        <fullName evidence="3">Uncharacterized protein</fullName>
    </submittedName>
</protein>